<comment type="caution">
    <text evidence="1">The sequence shown here is derived from an EMBL/GenBank/DDBJ whole genome shotgun (WGS) entry which is preliminary data.</text>
</comment>
<dbReference type="Proteomes" id="UP001152795">
    <property type="component" value="Unassembled WGS sequence"/>
</dbReference>
<reference evidence="1" key="1">
    <citation type="submission" date="2020-04" db="EMBL/GenBank/DDBJ databases">
        <authorList>
            <person name="Alioto T."/>
            <person name="Alioto T."/>
            <person name="Gomez Garrido J."/>
        </authorList>
    </citation>
    <scope>NUCLEOTIDE SEQUENCE</scope>
    <source>
        <strain evidence="1">A484AB</strain>
    </source>
</reference>
<dbReference type="EMBL" id="CACRXK020004726">
    <property type="protein sequence ID" value="CAB4003786.1"/>
    <property type="molecule type" value="Genomic_DNA"/>
</dbReference>
<protein>
    <submittedName>
        <fullName evidence="1">Uncharacterized protein</fullName>
    </submittedName>
</protein>
<dbReference type="AlphaFoldDB" id="A0A7D9E977"/>
<evidence type="ECO:0000313" key="1">
    <source>
        <dbReference type="EMBL" id="CAB4003786.1"/>
    </source>
</evidence>
<keyword evidence="2" id="KW-1185">Reference proteome</keyword>
<gene>
    <name evidence="1" type="ORF">PACLA_8A001874</name>
</gene>
<name>A0A7D9E977_PARCT</name>
<evidence type="ECO:0000313" key="2">
    <source>
        <dbReference type="Proteomes" id="UP001152795"/>
    </source>
</evidence>
<organism evidence="1 2">
    <name type="scientific">Paramuricea clavata</name>
    <name type="common">Red gorgonian</name>
    <name type="synonym">Violescent sea-whip</name>
    <dbReference type="NCBI Taxonomy" id="317549"/>
    <lineage>
        <taxon>Eukaryota</taxon>
        <taxon>Metazoa</taxon>
        <taxon>Cnidaria</taxon>
        <taxon>Anthozoa</taxon>
        <taxon>Octocorallia</taxon>
        <taxon>Malacalcyonacea</taxon>
        <taxon>Plexauridae</taxon>
        <taxon>Paramuricea</taxon>
    </lineage>
</organism>
<accession>A0A7D9E977</accession>
<proteinExistence type="predicted"/>
<sequence>MKKSENCGTSAHFFLLQTSKDKHITKRCRAFLSCHSLSKSGQTIGTMLEGNRYPQKKVEKKHDTVLQTKVQEALQTSKIYLQFHFQKVKTTGIAYSAGS</sequence>